<organism evidence="7 8">
    <name type="scientific">Caenorhabditis bovis</name>
    <dbReference type="NCBI Taxonomy" id="2654633"/>
    <lineage>
        <taxon>Eukaryota</taxon>
        <taxon>Metazoa</taxon>
        <taxon>Ecdysozoa</taxon>
        <taxon>Nematoda</taxon>
        <taxon>Chromadorea</taxon>
        <taxon>Rhabditida</taxon>
        <taxon>Rhabditina</taxon>
        <taxon>Rhabditomorpha</taxon>
        <taxon>Rhabditoidea</taxon>
        <taxon>Rhabditidae</taxon>
        <taxon>Peloderinae</taxon>
        <taxon>Caenorhabditis</taxon>
    </lineage>
</organism>
<evidence type="ECO:0000256" key="3">
    <source>
        <dbReference type="ARBA" id="ARBA00022448"/>
    </source>
</evidence>
<dbReference type="Proteomes" id="UP000494206">
    <property type="component" value="Unassembled WGS sequence"/>
</dbReference>
<dbReference type="GO" id="GO:0006606">
    <property type="term" value="P:protein import into nucleus"/>
    <property type="evidence" value="ECO:0007669"/>
    <property type="project" value="TreeGrafter"/>
</dbReference>
<evidence type="ECO:0000313" key="7">
    <source>
        <dbReference type="EMBL" id="CAB3402355.1"/>
    </source>
</evidence>
<dbReference type="GO" id="GO:0005634">
    <property type="term" value="C:nucleus"/>
    <property type="evidence" value="ECO:0007669"/>
    <property type="project" value="UniProtKB-SubCell"/>
</dbReference>
<keyword evidence="4" id="KW-0539">Nucleus</keyword>
<keyword evidence="5" id="KW-0175">Coiled coil</keyword>
<sequence length="931" mass="103966">MNAVQPIIDGELVAAAVNEFYSTTDQLRRHALDEFLCKFRTDYDCVQTVASCIRLISTPTNNANVRYFGAACFYDVIRARNEEIVSNATLLASAKTFLIDGLTNGTQFYTQSVLNKLSSALAILTLYCIPDLWPEPVADLTAMWAPTPELLLRVLSDIAAEFQHVVMPLNQRSVLKTELHRMADDIIKIIGTVLSCDDATASTKQAALDCVEQWIRLPGIALENWSKVLSIVLEAVVKDSNSLTNLLNVLANNDDLPSMPQLLLDICSYVVLNVSSKVGEELKDDGCSDEAIALVSATCSICEAAVPTLVDVATQAKNPQILSQVLEVMQALANLPGQYPTEEKVSDLPAVFLTSLRDELKSVMNSDAKYDPQLIANIAQFYAQILHMAIFKLTYPTAEQFEGFSVEDRDLFINYRNMRSEASVDCYLLSGSNTLEFLNQKLEEALKEAHLNRSESVLFLLECVGDYLTERDYPQILRCIELIATNLKIPLTLQLNPDHCRRARTLMKLLYSLSHLVQAHDHASELEAAIFPVILSYIVKRCESNQSLCTLEKYVEDRPESLEYCGDEISQTCYDFFNDEFQPKKLRLNALKCIGYVLSRKSPQDTMKIVCKILGNYIGDVEDTLSDEEKIERYSFQFNIFSALFSSLNPKKSTRPVDEEPAIVLILREAIPVFERICGQISGGRLIDDVCDTVRTVLTALPDKYLPDFFPFVVNLLNSALITNASAACTLAMSTVLQCGPLVGIDMCNAICSWFNMFEQRFGDSQMDEWLSFIYQVVKKDWKTLRKHGEASMAGIQSVLNICASTIAQSQEPFVVRTAAQILACIATHTTNNDDAAMKNVLAKYGADLIKSIFARVQCELVRTTVESLAEVLFFYFQQFTTETREVINGEPYGSTPMVAALFRDIGSLRNFKQMTIRFNNAAIRDAGSAK</sequence>
<feature type="coiled-coil region" evidence="5">
    <location>
        <begin position="428"/>
        <end position="455"/>
    </location>
</feature>
<dbReference type="PANTHER" id="PTHR12363:SF33">
    <property type="entry name" value="IMPORTIN-13"/>
    <property type="match status" value="1"/>
</dbReference>
<dbReference type="InterPro" id="IPR013598">
    <property type="entry name" value="Exportin-1/Importin-b-like"/>
</dbReference>
<dbReference type="GO" id="GO:0005737">
    <property type="term" value="C:cytoplasm"/>
    <property type="evidence" value="ECO:0007669"/>
    <property type="project" value="TreeGrafter"/>
</dbReference>
<keyword evidence="8" id="KW-1185">Reference proteome</keyword>
<evidence type="ECO:0000256" key="5">
    <source>
        <dbReference type="SAM" id="Coils"/>
    </source>
</evidence>
<proteinExistence type="inferred from homology"/>
<dbReference type="AlphaFoldDB" id="A0A8S1EQB5"/>
<comment type="subcellular location">
    <subcellularLocation>
        <location evidence="1">Nucleus</location>
    </subcellularLocation>
</comment>
<comment type="caution">
    <text evidence="7">The sequence shown here is derived from an EMBL/GenBank/DDBJ whole genome shotgun (WGS) entry which is preliminary data.</text>
</comment>
<feature type="domain" description="Exportin-1/Importin-beta-like" evidence="6">
    <location>
        <begin position="113"/>
        <end position="236"/>
    </location>
</feature>
<dbReference type="PANTHER" id="PTHR12363">
    <property type="entry name" value="TRANSPORTIN 3 AND IMPORTIN 13"/>
    <property type="match status" value="1"/>
</dbReference>
<dbReference type="Pfam" id="PF08389">
    <property type="entry name" value="Xpo1"/>
    <property type="match status" value="1"/>
</dbReference>
<dbReference type="EMBL" id="CADEPM010000003">
    <property type="protein sequence ID" value="CAB3402355.1"/>
    <property type="molecule type" value="Genomic_DNA"/>
</dbReference>
<dbReference type="SUPFAM" id="SSF48371">
    <property type="entry name" value="ARM repeat"/>
    <property type="match status" value="1"/>
</dbReference>
<reference evidence="7 8" key="1">
    <citation type="submission" date="2020-04" db="EMBL/GenBank/DDBJ databases">
        <authorList>
            <person name="Laetsch R D."/>
            <person name="Stevens L."/>
            <person name="Kumar S."/>
            <person name="Blaxter L. M."/>
        </authorList>
    </citation>
    <scope>NUCLEOTIDE SEQUENCE [LARGE SCALE GENOMIC DNA]</scope>
</reference>
<dbReference type="InterPro" id="IPR051345">
    <property type="entry name" value="Importin_beta-like_NTR"/>
</dbReference>
<comment type="similarity">
    <text evidence="2">Belongs to the importin beta family.</text>
</comment>
<dbReference type="InterPro" id="IPR016024">
    <property type="entry name" value="ARM-type_fold"/>
</dbReference>
<dbReference type="InterPro" id="IPR011989">
    <property type="entry name" value="ARM-like"/>
</dbReference>
<gene>
    <name evidence="7" type="ORF">CBOVIS_LOCUS4981</name>
</gene>
<name>A0A8S1EQB5_9PELO</name>
<dbReference type="OrthoDB" id="2016913at2759"/>
<evidence type="ECO:0000256" key="4">
    <source>
        <dbReference type="ARBA" id="ARBA00023242"/>
    </source>
</evidence>
<evidence type="ECO:0000313" key="8">
    <source>
        <dbReference type="Proteomes" id="UP000494206"/>
    </source>
</evidence>
<dbReference type="Gene3D" id="1.25.10.10">
    <property type="entry name" value="Leucine-rich Repeat Variant"/>
    <property type="match status" value="1"/>
</dbReference>
<keyword evidence="3" id="KW-0813">Transport</keyword>
<evidence type="ECO:0000259" key="6">
    <source>
        <dbReference type="Pfam" id="PF08389"/>
    </source>
</evidence>
<accession>A0A8S1EQB5</accession>
<protein>
    <recommendedName>
        <fullName evidence="6">Exportin-1/Importin-beta-like domain-containing protein</fullName>
    </recommendedName>
</protein>
<evidence type="ECO:0000256" key="2">
    <source>
        <dbReference type="ARBA" id="ARBA00007991"/>
    </source>
</evidence>
<evidence type="ECO:0000256" key="1">
    <source>
        <dbReference type="ARBA" id="ARBA00004123"/>
    </source>
</evidence>